<dbReference type="PANTHER" id="PTHR47331">
    <property type="entry name" value="PHD-TYPE DOMAIN-CONTAINING PROTEIN"/>
    <property type="match status" value="1"/>
</dbReference>
<reference evidence="1 2" key="1">
    <citation type="journal article" date="2019" name="Sci. Rep.">
        <title>Orb-weaving spider Araneus ventricosus genome elucidates the spidroin gene catalogue.</title>
        <authorList>
            <person name="Kono N."/>
            <person name="Nakamura H."/>
            <person name="Ohtoshi R."/>
            <person name="Moran D.A.P."/>
            <person name="Shinohara A."/>
            <person name="Yoshida Y."/>
            <person name="Fujiwara M."/>
            <person name="Mori M."/>
            <person name="Tomita M."/>
            <person name="Arakawa K."/>
        </authorList>
    </citation>
    <scope>NUCLEOTIDE SEQUENCE [LARGE SCALE GENOMIC DNA]</scope>
</reference>
<dbReference type="AlphaFoldDB" id="A0A4Y2GVF0"/>
<accession>A0A4Y2GVF0</accession>
<name>A0A4Y2GVF0_ARAVE</name>
<evidence type="ECO:0008006" key="3">
    <source>
        <dbReference type="Google" id="ProtNLM"/>
    </source>
</evidence>
<evidence type="ECO:0000313" key="2">
    <source>
        <dbReference type="Proteomes" id="UP000499080"/>
    </source>
</evidence>
<keyword evidence="2" id="KW-1185">Reference proteome</keyword>
<dbReference type="EMBL" id="BGPR01178884">
    <property type="protein sequence ID" value="GBM56074.1"/>
    <property type="molecule type" value="Genomic_DNA"/>
</dbReference>
<gene>
    <name evidence="1" type="ORF">AVEN_263001_1</name>
</gene>
<dbReference type="InterPro" id="IPR036397">
    <property type="entry name" value="RNaseH_sf"/>
</dbReference>
<dbReference type="Gene3D" id="3.30.420.10">
    <property type="entry name" value="Ribonuclease H-like superfamily/Ribonuclease H"/>
    <property type="match status" value="1"/>
</dbReference>
<evidence type="ECO:0000313" key="1">
    <source>
        <dbReference type="EMBL" id="GBM56074.1"/>
    </source>
</evidence>
<dbReference type="Proteomes" id="UP000499080">
    <property type="component" value="Unassembled WGS sequence"/>
</dbReference>
<dbReference type="OrthoDB" id="8061911at2759"/>
<protein>
    <recommendedName>
        <fullName evidence="3">Integrase catalytic domain-containing protein</fullName>
    </recommendedName>
</protein>
<comment type="caution">
    <text evidence="1">The sequence shown here is derived from an EMBL/GenBank/DDBJ whole genome shotgun (WGS) entry which is preliminary data.</text>
</comment>
<sequence length="218" mass="24321">MKKSNVIVSGPLCASELDHAENRLIRMVQGEVFSAEIRDLQCQKGVLPNSKLKNLNPFLDSYGILRVGGRLGNSDLPYVSKYPAILPNKHKLTNQIIVYFHLKNLHIGASSLLHCVRERFWPLNGRSKEPDETLSGFLSAEGIEWKFIPPRAPSFGGLWEAAVKSAKYHLKRIVGRSNLTYEEFLTVSIQIEGILNSRPLCPLSSSADDLNALTPAHF</sequence>
<organism evidence="1 2">
    <name type="scientific">Araneus ventricosus</name>
    <name type="common">Orbweaver spider</name>
    <name type="synonym">Epeira ventricosa</name>
    <dbReference type="NCBI Taxonomy" id="182803"/>
    <lineage>
        <taxon>Eukaryota</taxon>
        <taxon>Metazoa</taxon>
        <taxon>Ecdysozoa</taxon>
        <taxon>Arthropoda</taxon>
        <taxon>Chelicerata</taxon>
        <taxon>Arachnida</taxon>
        <taxon>Araneae</taxon>
        <taxon>Araneomorphae</taxon>
        <taxon>Entelegynae</taxon>
        <taxon>Araneoidea</taxon>
        <taxon>Araneidae</taxon>
        <taxon>Araneus</taxon>
    </lineage>
</organism>
<dbReference type="GO" id="GO:0003676">
    <property type="term" value="F:nucleic acid binding"/>
    <property type="evidence" value="ECO:0007669"/>
    <property type="project" value="InterPro"/>
</dbReference>
<proteinExistence type="predicted"/>